<name>A0A229VZL3_9BIFI</name>
<dbReference type="InterPro" id="IPR003010">
    <property type="entry name" value="C-N_Hydrolase"/>
</dbReference>
<dbReference type="PANTHER" id="PTHR23088">
    <property type="entry name" value="NITRILASE-RELATED"/>
    <property type="match status" value="1"/>
</dbReference>
<dbReference type="InterPro" id="IPR036526">
    <property type="entry name" value="C-N_Hydrolase_sf"/>
</dbReference>
<protein>
    <submittedName>
        <fullName evidence="3">Hydrolase</fullName>
    </submittedName>
</protein>
<dbReference type="GO" id="GO:0016787">
    <property type="term" value="F:hydrolase activity"/>
    <property type="evidence" value="ECO:0007669"/>
    <property type="project" value="UniProtKB-KW"/>
</dbReference>
<keyword evidence="4" id="KW-1185">Reference proteome</keyword>
<dbReference type="PROSITE" id="PS01227">
    <property type="entry name" value="UPF0012"/>
    <property type="match status" value="1"/>
</dbReference>
<dbReference type="PANTHER" id="PTHR23088:SF27">
    <property type="entry name" value="DEAMINATED GLUTATHIONE AMIDASE"/>
    <property type="match status" value="1"/>
</dbReference>
<feature type="domain" description="CN hydrolase" evidence="2">
    <location>
        <begin position="9"/>
        <end position="253"/>
    </location>
</feature>
<proteinExistence type="inferred from homology"/>
<evidence type="ECO:0000259" key="2">
    <source>
        <dbReference type="PROSITE" id="PS50263"/>
    </source>
</evidence>
<accession>A0A229VZL3</accession>
<dbReference type="InterPro" id="IPR001110">
    <property type="entry name" value="UPF0012_CS"/>
</dbReference>
<dbReference type="Gene3D" id="3.60.110.10">
    <property type="entry name" value="Carbon-nitrogen hydrolase"/>
    <property type="match status" value="1"/>
</dbReference>
<dbReference type="EMBL" id="NEWD01000006">
    <property type="protein sequence ID" value="OXN01053.1"/>
    <property type="molecule type" value="Genomic_DNA"/>
</dbReference>
<evidence type="ECO:0000313" key="3">
    <source>
        <dbReference type="EMBL" id="OXN01053.1"/>
    </source>
</evidence>
<dbReference type="AlphaFoldDB" id="A0A229VZL3"/>
<dbReference type="Proteomes" id="UP000215433">
    <property type="component" value="Unassembled WGS sequence"/>
</dbReference>
<dbReference type="SUPFAM" id="SSF56317">
    <property type="entry name" value="Carbon-nitrogen hydrolase"/>
    <property type="match status" value="1"/>
</dbReference>
<dbReference type="Pfam" id="PF00795">
    <property type="entry name" value="CN_hydrolase"/>
    <property type="match status" value="1"/>
</dbReference>
<evidence type="ECO:0000313" key="4">
    <source>
        <dbReference type="Proteomes" id="UP000215433"/>
    </source>
</evidence>
<reference evidence="3 4" key="1">
    <citation type="submission" date="2017-05" db="EMBL/GenBank/DDBJ databases">
        <title>Bifidobacterium vansinderenii sp. nov.</title>
        <authorList>
            <person name="Lugli G.A."/>
            <person name="Duranti S."/>
            <person name="Mangifesta M."/>
        </authorList>
    </citation>
    <scope>NUCLEOTIDE SEQUENCE [LARGE SCALE GENOMIC DNA]</scope>
    <source>
        <strain evidence="3 4">Tam10B</strain>
    </source>
</reference>
<dbReference type="CDD" id="cd07581">
    <property type="entry name" value="nitrilase_3"/>
    <property type="match status" value="1"/>
</dbReference>
<organism evidence="3 4">
    <name type="scientific">Bifidobacterium vansinderenii</name>
    <dbReference type="NCBI Taxonomy" id="1984871"/>
    <lineage>
        <taxon>Bacteria</taxon>
        <taxon>Bacillati</taxon>
        <taxon>Actinomycetota</taxon>
        <taxon>Actinomycetes</taxon>
        <taxon>Bifidobacteriales</taxon>
        <taxon>Bifidobacteriaceae</taxon>
        <taxon>Bifidobacterium</taxon>
    </lineage>
</organism>
<comment type="similarity">
    <text evidence="1">Belongs to the carbon-nitrogen hydrolase superfamily. NIT1/NIT2 family.</text>
</comment>
<comment type="caution">
    <text evidence="3">The sequence shown here is derived from an EMBL/GenBank/DDBJ whole genome shotgun (WGS) entry which is preliminary data.</text>
</comment>
<dbReference type="PROSITE" id="PS50263">
    <property type="entry name" value="CN_HYDROLASE"/>
    <property type="match status" value="1"/>
</dbReference>
<sequence length="277" mass="30054">MGENVTDRLKVTVAQFTVAREPERNLEIIDGLAADANAQGARLLVLPEGLIARDGDDDAFAAAHAQPLDGPFVQGLRRVSADRGITLMGTVHIAGDSDDDGPDSRVSNMFLVIRDGRIVASYRKLHLYDAFSARESDVVRPGNELPPIVDIDGWKIGVMTCYDVRFPETARSLAVRGADAIVVSAAWVRGPAKEYHWSLMTAARAMENTCYVLACSEVSKRNIGCSRIIGPLGEVIAQAGDSSAETITATLDRTALVQARRDLPVLKNRRFADPQLR</sequence>
<gene>
    <name evidence="3" type="ORF">Tam10B_0631</name>
</gene>
<evidence type="ECO:0000256" key="1">
    <source>
        <dbReference type="ARBA" id="ARBA00010613"/>
    </source>
</evidence>
<dbReference type="OrthoDB" id="9811121at2"/>
<keyword evidence="3" id="KW-0378">Hydrolase</keyword>